<sequence>MGNNIDKVSNKEIFRCYVIAHGLSAVRNADRLILLEHGEIIEQGTNEELLTTCGRYYQLYTWAVESN</sequence>
<evidence type="ECO:0000313" key="1">
    <source>
        <dbReference type="EMBL" id="GAE89791.1"/>
    </source>
</evidence>
<dbReference type="SUPFAM" id="SSF52540">
    <property type="entry name" value="P-loop containing nucleoside triphosphate hydrolases"/>
    <property type="match status" value="1"/>
</dbReference>
<dbReference type="EMBL" id="BAVR01000046">
    <property type="protein sequence ID" value="GAE89791.1"/>
    <property type="molecule type" value="Genomic_DNA"/>
</dbReference>
<name>W4V9C8_9FIRM</name>
<comment type="caution">
    <text evidence="1">The sequence shown here is derived from an EMBL/GenBank/DDBJ whole genome shotgun (WGS) entry which is preliminary data.</text>
</comment>
<protein>
    <submittedName>
        <fullName evidence="1">ABC transporter</fullName>
    </submittedName>
</protein>
<proteinExistence type="predicted"/>
<keyword evidence="2" id="KW-1185">Reference proteome</keyword>
<dbReference type="Proteomes" id="UP000019109">
    <property type="component" value="Unassembled WGS sequence"/>
</dbReference>
<organism evidence="1 2">
    <name type="scientific">Acetivibrio straminisolvens JCM 21531</name>
    <dbReference type="NCBI Taxonomy" id="1294263"/>
    <lineage>
        <taxon>Bacteria</taxon>
        <taxon>Bacillati</taxon>
        <taxon>Bacillota</taxon>
        <taxon>Clostridia</taxon>
        <taxon>Eubacteriales</taxon>
        <taxon>Oscillospiraceae</taxon>
        <taxon>Acetivibrio</taxon>
    </lineage>
</organism>
<reference evidence="1" key="1">
    <citation type="journal article" date="2014" name="Genome Announc.">
        <title>Draft Genome Sequence of Clostridium straminisolvens Strain JCM 21531T, Isolated from a Cellulose-Degrading Bacterial Community.</title>
        <authorList>
            <person name="Yuki M."/>
            <person name="Oshima K."/>
            <person name="Suda W."/>
            <person name="Sakamoto M."/>
            <person name="Kitamura K."/>
            <person name="Iida T."/>
            <person name="Hattori M."/>
            <person name="Ohkuma M."/>
        </authorList>
    </citation>
    <scope>NUCLEOTIDE SEQUENCE [LARGE SCALE GENOMIC DNA]</scope>
    <source>
        <strain evidence="1">JCM 21531</strain>
    </source>
</reference>
<evidence type="ECO:0000313" key="2">
    <source>
        <dbReference type="Proteomes" id="UP000019109"/>
    </source>
</evidence>
<dbReference type="STRING" id="1294263.JCM21531_3353"/>
<dbReference type="InterPro" id="IPR027417">
    <property type="entry name" value="P-loop_NTPase"/>
</dbReference>
<dbReference type="Gene3D" id="3.40.50.300">
    <property type="entry name" value="P-loop containing nucleotide triphosphate hydrolases"/>
    <property type="match status" value="1"/>
</dbReference>
<gene>
    <name evidence="1" type="ORF">JCM21531_3353</name>
</gene>
<accession>W4V9C8</accession>
<dbReference type="AlphaFoldDB" id="W4V9C8"/>